<evidence type="ECO:0000313" key="2">
    <source>
        <dbReference type="EMBL" id="BAS92250.1"/>
    </source>
</evidence>
<sequence length="272" mass="29509">GRGEEGGGPPPPTSPTPEGGVCSATAAPGNPQLRPRHRIAPPPPPLIPRPASSLLVLHHGHRAWRLQFGCLVFSVAAPGPQFACCCRDITSSTVASPEGSMADHPPTVFLNELEKWVSVKSRESILSVRFKPHAAEVKRTLDALEVVPALKRIERSKVVGYATCSVVAENGNSLYLLTCAHTIDHVYTATKEISVQDINRLFDTEVVCDHQQNNGLGGERKFTEAIVTRVDCKKDILLVLVDKSKLLNLKGKQCRFQHPPLVASQNLPCSLE</sequence>
<dbReference type="PANTHER" id="PTHR36141">
    <property type="entry name" value="OS08G0148500 PROTEIN"/>
    <property type="match status" value="1"/>
</dbReference>
<dbReference type="PANTHER" id="PTHR36141:SF6">
    <property type="entry name" value="SERINE PROTEASE"/>
    <property type="match status" value="1"/>
</dbReference>
<keyword evidence="3" id="KW-1185">Reference proteome</keyword>
<accession>A0A0P0WHX0</accession>
<gene>
    <name evidence="2" type="ordered locus">Os05g0147100</name>
    <name evidence="2" type="ORF">OSNPB_050147100</name>
</gene>
<dbReference type="Gramene" id="Os05t0147100-01">
    <property type="protein sequence ID" value="Os05t0147100-01"/>
    <property type="gene ID" value="Os05g0147100"/>
</dbReference>
<feature type="region of interest" description="Disordered" evidence="1">
    <location>
        <begin position="1"/>
        <end position="45"/>
    </location>
</feature>
<dbReference type="Proteomes" id="UP000059680">
    <property type="component" value="Chromosome 5"/>
</dbReference>
<reference evidence="2 3" key="2">
    <citation type="journal article" date="2013" name="Plant Cell Physiol.">
        <title>Rice Annotation Project Database (RAP-DB): an integrative and interactive database for rice genomics.</title>
        <authorList>
            <person name="Sakai H."/>
            <person name="Lee S.S."/>
            <person name="Tanaka T."/>
            <person name="Numa H."/>
            <person name="Kim J."/>
            <person name="Kawahara Y."/>
            <person name="Wakimoto H."/>
            <person name="Yang C.C."/>
            <person name="Iwamoto M."/>
            <person name="Abe T."/>
            <person name="Yamada Y."/>
            <person name="Muto A."/>
            <person name="Inokuchi H."/>
            <person name="Ikemura T."/>
            <person name="Matsumoto T."/>
            <person name="Sasaki T."/>
            <person name="Itoh T."/>
        </authorList>
    </citation>
    <scope>NUCLEOTIDE SEQUENCE [LARGE SCALE GENOMIC DNA]</scope>
    <source>
        <strain evidence="3">cv. Nipponbare</strain>
    </source>
</reference>
<proteinExistence type="predicted"/>
<protein>
    <submittedName>
        <fullName evidence="2">Os05g0147100 protein</fullName>
    </submittedName>
</protein>
<dbReference type="EMBL" id="AP014961">
    <property type="protein sequence ID" value="BAS92250.1"/>
    <property type="molecule type" value="Genomic_DNA"/>
</dbReference>
<dbReference type="InParanoid" id="A0A0P0WHX0"/>
<feature type="non-terminal residue" evidence="2">
    <location>
        <position position="1"/>
    </location>
</feature>
<reference evidence="2 3" key="3">
    <citation type="journal article" date="2013" name="Rice">
        <title>Improvement of the Oryza sativa Nipponbare reference genome using next generation sequence and optical map data.</title>
        <authorList>
            <person name="Kawahara Y."/>
            <person name="de la Bastide M."/>
            <person name="Hamilton J.P."/>
            <person name="Kanamori H."/>
            <person name="McCombie W.R."/>
            <person name="Ouyang S."/>
            <person name="Schwartz D.C."/>
            <person name="Tanaka T."/>
            <person name="Wu J."/>
            <person name="Zhou S."/>
            <person name="Childs K.L."/>
            <person name="Davidson R.M."/>
            <person name="Lin H."/>
            <person name="Quesada-Ocampo L."/>
            <person name="Vaillancourt B."/>
            <person name="Sakai H."/>
            <person name="Lee S.S."/>
            <person name="Kim J."/>
            <person name="Numa H."/>
            <person name="Itoh T."/>
            <person name="Buell C.R."/>
            <person name="Matsumoto T."/>
        </authorList>
    </citation>
    <scope>NUCLEOTIDE SEQUENCE [LARGE SCALE GENOMIC DNA]</scope>
    <source>
        <strain evidence="3">cv. Nipponbare</strain>
    </source>
</reference>
<dbReference type="STRING" id="39947.A0A0P0WHX0"/>
<name>A0A0P0WHX0_ORYSJ</name>
<dbReference type="PaxDb" id="39947-A0A0P0WHX0"/>
<dbReference type="AlphaFoldDB" id="A0A0P0WHX0"/>
<reference evidence="3" key="1">
    <citation type="journal article" date="2005" name="Nature">
        <title>The map-based sequence of the rice genome.</title>
        <authorList>
            <consortium name="International rice genome sequencing project (IRGSP)"/>
            <person name="Matsumoto T."/>
            <person name="Wu J."/>
            <person name="Kanamori H."/>
            <person name="Katayose Y."/>
            <person name="Fujisawa M."/>
            <person name="Namiki N."/>
            <person name="Mizuno H."/>
            <person name="Yamamoto K."/>
            <person name="Antonio B.A."/>
            <person name="Baba T."/>
            <person name="Sakata K."/>
            <person name="Nagamura Y."/>
            <person name="Aoki H."/>
            <person name="Arikawa K."/>
            <person name="Arita K."/>
            <person name="Bito T."/>
            <person name="Chiden Y."/>
            <person name="Fujitsuka N."/>
            <person name="Fukunaka R."/>
            <person name="Hamada M."/>
            <person name="Harada C."/>
            <person name="Hayashi A."/>
            <person name="Hijishita S."/>
            <person name="Honda M."/>
            <person name="Hosokawa S."/>
            <person name="Ichikawa Y."/>
            <person name="Idonuma A."/>
            <person name="Iijima M."/>
            <person name="Ikeda M."/>
            <person name="Ikeno M."/>
            <person name="Ito K."/>
            <person name="Ito S."/>
            <person name="Ito T."/>
            <person name="Ito Y."/>
            <person name="Ito Y."/>
            <person name="Iwabuchi A."/>
            <person name="Kamiya K."/>
            <person name="Karasawa W."/>
            <person name="Kurita K."/>
            <person name="Katagiri S."/>
            <person name="Kikuta A."/>
            <person name="Kobayashi H."/>
            <person name="Kobayashi N."/>
            <person name="Machita K."/>
            <person name="Maehara T."/>
            <person name="Masukawa M."/>
            <person name="Mizubayashi T."/>
            <person name="Mukai Y."/>
            <person name="Nagasaki H."/>
            <person name="Nagata Y."/>
            <person name="Naito S."/>
            <person name="Nakashima M."/>
            <person name="Nakama Y."/>
            <person name="Nakamichi Y."/>
            <person name="Nakamura M."/>
            <person name="Meguro A."/>
            <person name="Negishi M."/>
            <person name="Ohta I."/>
            <person name="Ohta T."/>
            <person name="Okamoto M."/>
            <person name="Ono N."/>
            <person name="Saji S."/>
            <person name="Sakaguchi M."/>
            <person name="Sakai K."/>
            <person name="Shibata M."/>
            <person name="Shimokawa T."/>
            <person name="Song J."/>
            <person name="Takazaki Y."/>
            <person name="Terasawa K."/>
            <person name="Tsugane M."/>
            <person name="Tsuji K."/>
            <person name="Ueda S."/>
            <person name="Waki K."/>
            <person name="Yamagata H."/>
            <person name="Yamamoto M."/>
            <person name="Yamamoto S."/>
            <person name="Yamane H."/>
            <person name="Yoshiki S."/>
            <person name="Yoshihara R."/>
            <person name="Yukawa K."/>
            <person name="Zhong H."/>
            <person name="Yano M."/>
            <person name="Yuan Q."/>
            <person name="Ouyang S."/>
            <person name="Liu J."/>
            <person name="Jones K.M."/>
            <person name="Gansberger K."/>
            <person name="Moffat K."/>
            <person name="Hill J."/>
            <person name="Bera J."/>
            <person name="Fadrosh D."/>
            <person name="Jin S."/>
            <person name="Johri S."/>
            <person name="Kim M."/>
            <person name="Overton L."/>
            <person name="Reardon M."/>
            <person name="Tsitrin T."/>
            <person name="Vuong H."/>
            <person name="Weaver B."/>
            <person name="Ciecko A."/>
            <person name="Tallon L."/>
            <person name="Jackson J."/>
            <person name="Pai G."/>
            <person name="Aken S.V."/>
            <person name="Utterback T."/>
            <person name="Reidmuller S."/>
            <person name="Feldblyum T."/>
            <person name="Hsiao J."/>
            <person name="Zismann V."/>
            <person name="Iobst S."/>
            <person name="de Vazeille A.R."/>
            <person name="Buell C.R."/>
            <person name="Ying K."/>
            <person name="Li Y."/>
            <person name="Lu T."/>
            <person name="Huang Y."/>
            <person name="Zhao Q."/>
            <person name="Feng Q."/>
            <person name="Zhang L."/>
            <person name="Zhu J."/>
            <person name="Weng Q."/>
            <person name="Mu J."/>
            <person name="Lu Y."/>
            <person name="Fan D."/>
            <person name="Liu Y."/>
            <person name="Guan J."/>
            <person name="Zhang Y."/>
            <person name="Yu S."/>
            <person name="Liu X."/>
            <person name="Zhang Y."/>
            <person name="Hong G."/>
            <person name="Han B."/>
            <person name="Choisne N."/>
            <person name="Demange N."/>
            <person name="Orjeda G."/>
            <person name="Samain S."/>
            <person name="Cattolico L."/>
            <person name="Pelletier E."/>
            <person name="Couloux A."/>
            <person name="Segurens B."/>
            <person name="Wincker P."/>
            <person name="D'Hont A."/>
            <person name="Scarpelli C."/>
            <person name="Weissenbach J."/>
            <person name="Salanoubat M."/>
            <person name="Quetier F."/>
            <person name="Yu Y."/>
            <person name="Kim H.R."/>
            <person name="Rambo T."/>
            <person name="Currie J."/>
            <person name="Collura K."/>
            <person name="Luo M."/>
            <person name="Yang T."/>
            <person name="Ammiraju J.S.S."/>
            <person name="Engler F."/>
            <person name="Soderlund C."/>
            <person name="Wing R.A."/>
            <person name="Palmer L.E."/>
            <person name="de la Bastide M."/>
            <person name="Spiegel L."/>
            <person name="Nascimento L."/>
            <person name="Zutavern T."/>
            <person name="O'Shaughnessy A."/>
            <person name="Dike S."/>
            <person name="Dedhia N."/>
            <person name="Preston R."/>
            <person name="Balija V."/>
            <person name="McCombie W.R."/>
            <person name="Chow T."/>
            <person name="Chen H."/>
            <person name="Chung M."/>
            <person name="Chen C."/>
            <person name="Shaw J."/>
            <person name="Wu H."/>
            <person name="Hsiao K."/>
            <person name="Chao Y."/>
            <person name="Chu M."/>
            <person name="Cheng C."/>
            <person name="Hour A."/>
            <person name="Lee P."/>
            <person name="Lin S."/>
            <person name="Lin Y."/>
            <person name="Liou J."/>
            <person name="Liu S."/>
            <person name="Hsing Y."/>
            <person name="Raghuvanshi S."/>
            <person name="Mohanty A."/>
            <person name="Bharti A.K."/>
            <person name="Gaur A."/>
            <person name="Gupta V."/>
            <person name="Kumar D."/>
            <person name="Ravi V."/>
            <person name="Vij S."/>
            <person name="Kapur A."/>
            <person name="Khurana P."/>
            <person name="Khurana P."/>
            <person name="Khurana J.P."/>
            <person name="Tyagi A.K."/>
            <person name="Gaikwad K."/>
            <person name="Singh A."/>
            <person name="Dalal V."/>
            <person name="Srivastava S."/>
            <person name="Dixit A."/>
            <person name="Pal A.K."/>
            <person name="Ghazi I.A."/>
            <person name="Yadav M."/>
            <person name="Pandit A."/>
            <person name="Bhargava A."/>
            <person name="Sureshbabu K."/>
            <person name="Batra K."/>
            <person name="Sharma T.R."/>
            <person name="Mohapatra T."/>
            <person name="Singh N.K."/>
            <person name="Messing J."/>
            <person name="Nelson A.B."/>
            <person name="Fuks G."/>
            <person name="Kavchok S."/>
            <person name="Keizer G."/>
            <person name="Linton E."/>
            <person name="Llaca V."/>
            <person name="Song R."/>
            <person name="Tanyolac B."/>
            <person name="Young S."/>
            <person name="Ho-Il K."/>
            <person name="Hahn J.H."/>
            <person name="Sangsakoo G."/>
            <person name="Vanavichit A."/>
            <person name="de Mattos Luiz.A.T."/>
            <person name="Zimmer P.D."/>
            <person name="Malone G."/>
            <person name="Dellagostin O."/>
            <person name="de Oliveira A.C."/>
            <person name="Bevan M."/>
            <person name="Bancroft I."/>
            <person name="Minx P."/>
            <person name="Cordum H."/>
            <person name="Wilson R."/>
            <person name="Cheng Z."/>
            <person name="Jin W."/>
            <person name="Jiang J."/>
            <person name="Leong S.A."/>
            <person name="Iwama H."/>
            <person name="Gojobori T."/>
            <person name="Itoh T."/>
            <person name="Niimura Y."/>
            <person name="Fujii Y."/>
            <person name="Habara T."/>
            <person name="Sakai H."/>
            <person name="Sato Y."/>
            <person name="Wilson G."/>
            <person name="Kumar K."/>
            <person name="McCouch S."/>
            <person name="Juretic N."/>
            <person name="Hoen D."/>
            <person name="Wright S."/>
            <person name="Bruskiewich R."/>
            <person name="Bureau T."/>
            <person name="Miyao A."/>
            <person name="Hirochika H."/>
            <person name="Nishikawa T."/>
            <person name="Kadowaki K."/>
            <person name="Sugiura M."/>
            <person name="Burr B."/>
            <person name="Sasaki T."/>
        </authorList>
    </citation>
    <scope>NUCLEOTIDE SEQUENCE [LARGE SCALE GENOMIC DNA]</scope>
    <source>
        <strain evidence="3">cv. Nipponbare</strain>
    </source>
</reference>
<evidence type="ECO:0000313" key="3">
    <source>
        <dbReference type="Proteomes" id="UP000059680"/>
    </source>
</evidence>
<organism evidence="2 3">
    <name type="scientific">Oryza sativa subsp. japonica</name>
    <name type="common">Rice</name>
    <dbReference type="NCBI Taxonomy" id="39947"/>
    <lineage>
        <taxon>Eukaryota</taxon>
        <taxon>Viridiplantae</taxon>
        <taxon>Streptophyta</taxon>
        <taxon>Embryophyta</taxon>
        <taxon>Tracheophyta</taxon>
        <taxon>Spermatophyta</taxon>
        <taxon>Magnoliopsida</taxon>
        <taxon>Liliopsida</taxon>
        <taxon>Poales</taxon>
        <taxon>Poaceae</taxon>
        <taxon>BOP clade</taxon>
        <taxon>Oryzoideae</taxon>
        <taxon>Oryzeae</taxon>
        <taxon>Oryzinae</taxon>
        <taxon>Oryza</taxon>
        <taxon>Oryza sativa</taxon>
    </lineage>
</organism>
<evidence type="ECO:0000256" key="1">
    <source>
        <dbReference type="SAM" id="MobiDB-lite"/>
    </source>
</evidence>